<dbReference type="GO" id="GO:0003723">
    <property type="term" value="F:RNA binding"/>
    <property type="evidence" value="ECO:0007669"/>
    <property type="project" value="InterPro"/>
</dbReference>
<dbReference type="PROSITE" id="PS50128">
    <property type="entry name" value="SURP"/>
    <property type="match status" value="1"/>
</dbReference>
<name>A0A7J0H1M3_9ERIC</name>
<dbReference type="Proteomes" id="UP000585474">
    <property type="component" value="Unassembled WGS sequence"/>
</dbReference>
<sequence length="1601" mass="179602">MYGHGDYAQFGQGSQRLMPQFQHRPTVPPHPPFQQGPPASQPSILQQGPPPIPPHVRHSAPPTSVLLAATPSQQVHGSSSMAHTYPTVQQNLQWTHNMHHIPPPVPPPFGPPPTGPSHPEMFQPSLPTLSSQGKTLYKGPIYLPQSGIVQGSQQIPPPPPPPPIYSFFNRAPSGSFVYSTYQDPNVPASGPRVNPSEFDIMASDTIDKVAVYTKMSDDIPEIDGCKISEETTSCVPSEEKVLRKIEILCHFIAKNGPSFEDIARQKEYENPEFKFLFGGETRSEAAIAHEYFKWMKKKCILEYKSQHEHINSVSRPPAIEPSAETNFMTDEGLSHSTADSDMDMEGLYTEISVHRILEELRFSRLLCKMARGKNKPINGGQGSVIIRHVEIDGRSIAIMSANGTTDAKIMSNERCESDREELEEEQNTENESAETDTEDPPGARQIAPVKTGLPQCETSNAGEKREAAGEVKNAAGEEKEIGKTQRKSTNFAGLFSGNRKPSDGSKLEYPWNQALRQITNSWKVQVTVKHHGSGWLIFQFFSDDDKAQVLENGPYIIYGRSLLLKPMPRLFKFGNETISCFPVWVQLRYVPMEMWNAKVFGKICSIVGKPIHMDKMTTQKERITFARCLVEIDMTKEIKQTVKVNLNFEGGGIYEQPIFYKNLPRFCTHCRIMGHSKEGCKANKDSNNKTQTANAMETATSEAGTKKGNQLEWVTKKTKAGKGQITEVGKTAETQTSNKFSALEGSSEAEERLSQKTVAETKDVQSRFEGTEPATVTAQTPDPTTEPEKEEVHKGSKPSKEQNPIIPKLQKKVQTGEGLYAKQIGQKTNPESRFKMQLSPNEVKGGTATVERKSAAQPIERSITAVLAASNSERSQLTSSSNPPLKGEEGRKRRDKKASEKNGLNRPLKQMRPLKQTGILKHVKQNKVDIIGILETKLNHHSMTGFINRKFKRWRFADNFQHNPNGRILIIWRGDKVELDVMKAPRRPFIVCGLLYNVSLELPWLLVGDFNNVLSDEEKVNGCPVKTYETRDFRKCCYDMGLSDLRSSGVFHTWSNNSIWCKLDRAMVNTKWIQDGLTAHANFGLPGKHSDHSPCIVSLCGEMERGASSFKFFNMWSQYENFLDLVSSSWNMRVEGTAMYRLCKKLKALKEPLKAMNRHNFSHITARAEAAETELLQAQQKLHDNPGDTTLQSIVPDLRKKAIKLAEAELSFCSQLAKAKYLKNNDKGTKFFHNMIKSNKAKNQIISLTKADGTVTTSAKQISSLFVDYYTNLLGKNSDCPRMENEMIATGPLVQEEQSLQLISPVLDEEIKTALFDIGDDKAPGPDGYTACIYKKSWTIVGADVCAAVQEKLRRLRRNPEFKHHPKCAYLNITHLAFADDLILFTRGDTTSVRLSMECLKNFGDYSGLSINKHKSNIFRAGINSEDMEEIKAITEFNMGTFPFRYLGIPIAAARLTVEQYIPLISRISDHISTWAGTNLSYAGRSELIRSVLQGIECFWLSILPIPVGVRAKIISLCRNFLWGGKITRSKKPLVAWTDICRPKQEGGLGFIDLHAWNMALLAKSVWNLQSKKDSLWVKWVNQFYIRSNSFWDYTPAKQDS</sequence>
<evidence type="ECO:0000313" key="5">
    <source>
        <dbReference type="Proteomes" id="UP000585474"/>
    </source>
</evidence>
<organism evidence="4 5">
    <name type="scientific">Actinidia rufa</name>
    <dbReference type="NCBI Taxonomy" id="165716"/>
    <lineage>
        <taxon>Eukaryota</taxon>
        <taxon>Viridiplantae</taxon>
        <taxon>Streptophyta</taxon>
        <taxon>Embryophyta</taxon>
        <taxon>Tracheophyta</taxon>
        <taxon>Spermatophyta</taxon>
        <taxon>Magnoliopsida</taxon>
        <taxon>eudicotyledons</taxon>
        <taxon>Gunneridae</taxon>
        <taxon>Pentapetalae</taxon>
        <taxon>asterids</taxon>
        <taxon>Ericales</taxon>
        <taxon>Actinidiaceae</taxon>
        <taxon>Actinidia</taxon>
    </lineage>
</organism>
<feature type="compositionally biased region" description="Pro residues" evidence="2">
    <location>
        <begin position="26"/>
        <end position="35"/>
    </location>
</feature>
<keyword evidence="1" id="KW-0507">mRNA processing</keyword>
<dbReference type="InterPro" id="IPR036691">
    <property type="entry name" value="Endo/exonu/phosph_ase_sf"/>
</dbReference>
<dbReference type="InterPro" id="IPR000061">
    <property type="entry name" value="Surp"/>
</dbReference>
<dbReference type="InterPro" id="IPR025558">
    <property type="entry name" value="DUF4283"/>
</dbReference>
<feature type="region of interest" description="Disordered" evidence="2">
    <location>
        <begin position="21"/>
        <end position="61"/>
    </location>
</feature>
<gene>
    <name evidence="4" type="ORF">Acr_26g0002630</name>
</gene>
<feature type="compositionally biased region" description="Polar residues" evidence="2">
    <location>
        <begin position="869"/>
        <end position="883"/>
    </location>
</feature>
<dbReference type="SUPFAM" id="SSF109905">
    <property type="entry name" value="Surp module (SWAP domain)"/>
    <property type="match status" value="1"/>
</dbReference>
<dbReference type="Pfam" id="PF01805">
    <property type="entry name" value="Surp"/>
    <property type="match status" value="1"/>
</dbReference>
<feature type="compositionally biased region" description="Basic and acidic residues" evidence="2">
    <location>
        <begin position="786"/>
        <end position="800"/>
    </location>
</feature>
<protein>
    <recommendedName>
        <fullName evidence="3">SURP motif domain-containing protein</fullName>
    </recommendedName>
</protein>
<feature type="region of interest" description="Disordered" evidence="2">
    <location>
        <begin position="407"/>
        <end position="501"/>
    </location>
</feature>
<accession>A0A7J0H1M3</accession>
<comment type="caution">
    <text evidence="4">The sequence shown here is derived from an EMBL/GenBank/DDBJ whole genome shotgun (WGS) entry which is preliminary data.</text>
</comment>
<dbReference type="InterPro" id="IPR035967">
    <property type="entry name" value="SWAP/Surp_sf"/>
</dbReference>
<dbReference type="Gene3D" id="3.60.10.10">
    <property type="entry name" value="Endonuclease/exonuclease/phosphatase"/>
    <property type="match status" value="1"/>
</dbReference>
<feature type="compositionally biased region" description="Basic and acidic residues" evidence="2">
    <location>
        <begin position="749"/>
        <end position="770"/>
    </location>
</feature>
<proteinExistence type="predicted"/>
<feature type="compositionally biased region" description="Polar residues" evidence="2">
    <location>
        <begin position="688"/>
        <end position="703"/>
    </location>
</feature>
<feature type="region of interest" description="Disordered" evidence="2">
    <location>
        <begin position="868"/>
        <end position="917"/>
    </location>
</feature>
<feature type="compositionally biased region" description="Basic and acidic residues" evidence="2">
    <location>
        <begin position="462"/>
        <end position="483"/>
    </location>
</feature>
<dbReference type="PANTHER" id="PTHR33116">
    <property type="entry name" value="REVERSE TRANSCRIPTASE ZINC-BINDING DOMAIN-CONTAINING PROTEIN-RELATED-RELATED"/>
    <property type="match status" value="1"/>
</dbReference>
<dbReference type="Pfam" id="PF14111">
    <property type="entry name" value="DUF4283"/>
    <property type="match status" value="1"/>
</dbReference>
<feature type="domain" description="SURP motif" evidence="3">
    <location>
        <begin position="244"/>
        <end position="292"/>
    </location>
</feature>
<dbReference type="GO" id="GO:0006397">
    <property type="term" value="P:mRNA processing"/>
    <property type="evidence" value="ECO:0007669"/>
    <property type="project" value="UniProtKB-KW"/>
</dbReference>
<keyword evidence="5" id="KW-1185">Reference proteome</keyword>
<feature type="region of interest" description="Disordered" evidence="2">
    <location>
        <begin position="680"/>
        <end position="856"/>
    </location>
</feature>
<dbReference type="Gene3D" id="1.10.10.790">
    <property type="entry name" value="Surp module"/>
    <property type="match status" value="1"/>
</dbReference>
<feature type="compositionally biased region" description="Acidic residues" evidence="2">
    <location>
        <begin position="418"/>
        <end position="439"/>
    </location>
</feature>
<dbReference type="EMBL" id="BJWL01000026">
    <property type="protein sequence ID" value="GFZ16993.1"/>
    <property type="molecule type" value="Genomic_DNA"/>
</dbReference>
<reference evidence="4 5" key="1">
    <citation type="submission" date="2019-07" db="EMBL/GenBank/DDBJ databases">
        <title>De Novo Assembly of kiwifruit Actinidia rufa.</title>
        <authorList>
            <person name="Sugita-Konishi S."/>
            <person name="Sato K."/>
            <person name="Mori E."/>
            <person name="Abe Y."/>
            <person name="Kisaki G."/>
            <person name="Hamano K."/>
            <person name="Suezawa K."/>
            <person name="Otani M."/>
            <person name="Fukuda T."/>
            <person name="Manabe T."/>
            <person name="Gomi K."/>
            <person name="Tabuchi M."/>
            <person name="Akimitsu K."/>
            <person name="Kataoka I."/>
        </authorList>
    </citation>
    <scope>NUCLEOTIDE SEQUENCE [LARGE SCALE GENOMIC DNA]</scope>
    <source>
        <strain evidence="5">cv. Fuchu</strain>
    </source>
</reference>
<evidence type="ECO:0000313" key="4">
    <source>
        <dbReference type="EMBL" id="GFZ16993.1"/>
    </source>
</evidence>
<dbReference type="PANTHER" id="PTHR33116:SF80">
    <property type="entry name" value="REVERSE TRANSCRIPTASE ZINC-BINDING DOMAIN-CONTAINING PROTEIN"/>
    <property type="match status" value="1"/>
</dbReference>
<evidence type="ECO:0000256" key="2">
    <source>
        <dbReference type="SAM" id="MobiDB-lite"/>
    </source>
</evidence>
<dbReference type="OrthoDB" id="1938625at2759"/>
<feature type="compositionally biased region" description="Basic and acidic residues" evidence="2">
    <location>
        <begin position="886"/>
        <end position="900"/>
    </location>
</feature>
<dbReference type="SUPFAM" id="SSF56219">
    <property type="entry name" value="DNase I-like"/>
    <property type="match status" value="1"/>
</dbReference>
<evidence type="ECO:0000259" key="3">
    <source>
        <dbReference type="PROSITE" id="PS50128"/>
    </source>
</evidence>
<evidence type="ECO:0000256" key="1">
    <source>
        <dbReference type="ARBA" id="ARBA00022664"/>
    </source>
</evidence>